<dbReference type="EMBL" id="CAKOFQ010006877">
    <property type="protein sequence ID" value="CAH1979300.1"/>
    <property type="molecule type" value="Genomic_DNA"/>
</dbReference>
<accession>A0A9P0KPX1</accession>
<proteinExistence type="predicted"/>
<protein>
    <submittedName>
        <fullName evidence="1">Uncharacterized protein</fullName>
    </submittedName>
</protein>
<gene>
    <name evidence="1" type="ORF">ACAOBT_LOCUS13380</name>
</gene>
<name>A0A9P0KPX1_ACAOB</name>
<dbReference type="Proteomes" id="UP001152888">
    <property type="component" value="Unassembled WGS sequence"/>
</dbReference>
<sequence>MDYDACQELLMLVKPLIEKKNTLFREAVSVEERLLATLRFLATGRSYEDLKFSCIISPQLLGRIIPEKCRAIYNCLRKKYLCNKTMEV</sequence>
<evidence type="ECO:0000313" key="2">
    <source>
        <dbReference type="Proteomes" id="UP001152888"/>
    </source>
</evidence>
<evidence type="ECO:0000313" key="1">
    <source>
        <dbReference type="EMBL" id="CAH1979300.1"/>
    </source>
</evidence>
<dbReference type="OrthoDB" id="8193319at2759"/>
<dbReference type="AlphaFoldDB" id="A0A9P0KPX1"/>
<comment type="caution">
    <text evidence="1">The sequence shown here is derived from an EMBL/GenBank/DDBJ whole genome shotgun (WGS) entry which is preliminary data.</text>
</comment>
<organism evidence="1 2">
    <name type="scientific">Acanthoscelides obtectus</name>
    <name type="common">Bean weevil</name>
    <name type="synonym">Bruchus obtectus</name>
    <dbReference type="NCBI Taxonomy" id="200917"/>
    <lineage>
        <taxon>Eukaryota</taxon>
        <taxon>Metazoa</taxon>
        <taxon>Ecdysozoa</taxon>
        <taxon>Arthropoda</taxon>
        <taxon>Hexapoda</taxon>
        <taxon>Insecta</taxon>
        <taxon>Pterygota</taxon>
        <taxon>Neoptera</taxon>
        <taxon>Endopterygota</taxon>
        <taxon>Coleoptera</taxon>
        <taxon>Polyphaga</taxon>
        <taxon>Cucujiformia</taxon>
        <taxon>Chrysomeloidea</taxon>
        <taxon>Chrysomelidae</taxon>
        <taxon>Bruchinae</taxon>
        <taxon>Bruchini</taxon>
        <taxon>Acanthoscelides</taxon>
    </lineage>
</organism>
<keyword evidence="2" id="KW-1185">Reference proteome</keyword>
<reference evidence="1" key="1">
    <citation type="submission" date="2022-03" db="EMBL/GenBank/DDBJ databases">
        <authorList>
            <person name="Sayadi A."/>
        </authorList>
    </citation>
    <scope>NUCLEOTIDE SEQUENCE</scope>
</reference>